<dbReference type="FunFam" id="3.40.50.300:FF:000006">
    <property type="entry name" value="DNA-binding transcriptional regulator NtrC"/>
    <property type="match status" value="1"/>
</dbReference>
<dbReference type="InterPro" id="IPR002197">
    <property type="entry name" value="HTH_Fis"/>
</dbReference>
<dbReference type="GO" id="GO:0005524">
    <property type="term" value="F:ATP binding"/>
    <property type="evidence" value="ECO:0007669"/>
    <property type="project" value="UniProtKB-KW"/>
</dbReference>
<dbReference type="PANTHER" id="PTHR32071">
    <property type="entry name" value="TRANSCRIPTIONAL REGULATORY PROTEIN"/>
    <property type="match status" value="1"/>
</dbReference>
<dbReference type="InterPro" id="IPR009057">
    <property type="entry name" value="Homeodomain-like_sf"/>
</dbReference>
<evidence type="ECO:0000256" key="2">
    <source>
        <dbReference type="ARBA" id="ARBA00022840"/>
    </source>
</evidence>
<dbReference type="InterPro" id="IPR025944">
    <property type="entry name" value="Sigma_54_int_dom_CS"/>
</dbReference>
<dbReference type="RefSeq" id="WP_095326311.1">
    <property type="nucleotide sequence ID" value="NZ_NPCC01000006.1"/>
</dbReference>
<proteinExistence type="predicted"/>
<dbReference type="InterPro" id="IPR027417">
    <property type="entry name" value="P-loop_NTPase"/>
</dbReference>
<dbReference type="SUPFAM" id="SSF46689">
    <property type="entry name" value="Homeodomain-like"/>
    <property type="match status" value="1"/>
</dbReference>
<dbReference type="Proteomes" id="UP000216207">
    <property type="component" value="Unassembled WGS sequence"/>
</dbReference>
<dbReference type="PRINTS" id="PR01590">
    <property type="entry name" value="HTHFIS"/>
</dbReference>
<dbReference type="PROSITE" id="PS50045">
    <property type="entry name" value="SIGMA54_INTERACT_4"/>
    <property type="match status" value="1"/>
</dbReference>
<comment type="caution">
    <text evidence="7">The sequence shown here is derived from an EMBL/GenBank/DDBJ whole genome shotgun (WGS) entry which is preliminary data.</text>
</comment>
<dbReference type="PROSITE" id="PS00675">
    <property type="entry name" value="SIGMA54_INTERACT_1"/>
    <property type="match status" value="1"/>
</dbReference>
<dbReference type="InterPro" id="IPR029016">
    <property type="entry name" value="GAF-like_dom_sf"/>
</dbReference>
<sequence length="647" mass="72877">MNQQMSRAILNSDWYNGSVKAAWSRYLRNEEILQSELRSEIAHSWETSKDLGVNPFQSQINEIINDQALAIRLKHNKQLLSYASPRIQQLLDLFDDSKTVLSIADKDGTILKSVGEKNVLKRAEKRYIFAGGTWTEKSAGTNAVGMVLRTKQSSQVLFSEHFCENVHDWYCVAFPVLAPFTKELLGIVNLAGNASDVHRHSIGYALAEAKNMALSLERHFFEYALRHHLFLHTALEKMDHIVLSVDLSDQILTRNEGANRSERFQNETSIASFPELKALVANVRTNGQQIVNEQIQDGSTNKRYQVSIYPVRFQDHIYGVVIFLQQDQRVVNKKKPSSRKATTRYSFSNMVGVSPTFQALLKQAEKAASLQSTILILGETGTGKEVLAQAIHQASNRGGKPFVAINCGAVPPSLLESELSGYEAGAFTGSKAKGSAGKFEQANGGTIFLDEIGDMPLDLQVHLLRILEERVVTRIGGSVPIPVDVRVISATNKDLKEAVQKGTFREDLYYRLCVLQMELPPLRERSEDIPVLIQSFLPALCQEFGKQLISLTRETLAILERYHWPGNIRELKNVLQQAMFVMDGDVIHPHHLPDSFYSQTQSDEYEKQKLLRALEQQEGNVTKAAASLNISRATIYRRLKKYRLERH</sequence>
<name>A0A268P2G8_SHOCL</name>
<evidence type="ECO:0000313" key="7">
    <source>
        <dbReference type="EMBL" id="PAE89917.1"/>
    </source>
</evidence>
<dbReference type="PROSITE" id="PS00676">
    <property type="entry name" value="SIGMA54_INTERACT_2"/>
    <property type="match status" value="1"/>
</dbReference>
<dbReference type="Pfam" id="PF25601">
    <property type="entry name" value="AAA_lid_14"/>
    <property type="match status" value="1"/>
</dbReference>
<feature type="domain" description="Sigma-54 factor interaction" evidence="6">
    <location>
        <begin position="350"/>
        <end position="580"/>
    </location>
</feature>
<dbReference type="Gene3D" id="3.40.50.300">
    <property type="entry name" value="P-loop containing nucleotide triphosphate hydrolases"/>
    <property type="match status" value="1"/>
</dbReference>
<dbReference type="InterPro" id="IPR058031">
    <property type="entry name" value="AAA_lid_NorR"/>
</dbReference>
<evidence type="ECO:0000256" key="1">
    <source>
        <dbReference type="ARBA" id="ARBA00022741"/>
    </source>
</evidence>
<dbReference type="Gene3D" id="1.10.8.60">
    <property type="match status" value="1"/>
</dbReference>
<dbReference type="SUPFAM" id="SSF52540">
    <property type="entry name" value="P-loop containing nucleoside triphosphate hydrolases"/>
    <property type="match status" value="1"/>
</dbReference>
<keyword evidence="3" id="KW-0805">Transcription regulation</keyword>
<dbReference type="PROSITE" id="PS00688">
    <property type="entry name" value="SIGMA54_INTERACT_3"/>
    <property type="match status" value="1"/>
</dbReference>
<dbReference type="EMBL" id="NPCC01000006">
    <property type="protein sequence ID" value="PAE89917.1"/>
    <property type="molecule type" value="Genomic_DNA"/>
</dbReference>
<dbReference type="Pfam" id="PF00158">
    <property type="entry name" value="Sigma54_activat"/>
    <property type="match status" value="1"/>
</dbReference>
<dbReference type="PANTHER" id="PTHR32071:SF81">
    <property type="entry name" value="PROPIONATE CATABOLISM OPERON REGULATORY PROTEIN"/>
    <property type="match status" value="1"/>
</dbReference>
<dbReference type="InterPro" id="IPR002078">
    <property type="entry name" value="Sigma_54_int"/>
</dbReference>
<dbReference type="AlphaFoldDB" id="A0A268P2G8"/>
<evidence type="ECO:0000256" key="4">
    <source>
        <dbReference type="ARBA" id="ARBA00023125"/>
    </source>
</evidence>
<dbReference type="GO" id="GO:0043565">
    <property type="term" value="F:sequence-specific DNA binding"/>
    <property type="evidence" value="ECO:0007669"/>
    <property type="project" value="InterPro"/>
</dbReference>
<dbReference type="InterPro" id="IPR003593">
    <property type="entry name" value="AAA+_ATPase"/>
</dbReference>
<keyword evidence="2" id="KW-0067">ATP-binding</keyword>
<evidence type="ECO:0000313" key="8">
    <source>
        <dbReference type="Proteomes" id="UP000216207"/>
    </source>
</evidence>
<evidence type="ECO:0000256" key="5">
    <source>
        <dbReference type="ARBA" id="ARBA00023163"/>
    </source>
</evidence>
<accession>A0A268P2G8</accession>
<dbReference type="CDD" id="cd00009">
    <property type="entry name" value="AAA"/>
    <property type="match status" value="1"/>
</dbReference>
<keyword evidence="4" id="KW-0238">DNA-binding</keyword>
<dbReference type="Gene3D" id="1.10.10.60">
    <property type="entry name" value="Homeodomain-like"/>
    <property type="match status" value="1"/>
</dbReference>
<protein>
    <submittedName>
        <fullName evidence="7">Sigma-54-dependent Fis family transcriptional regulator</fullName>
    </submittedName>
</protein>
<dbReference type="InterPro" id="IPR025943">
    <property type="entry name" value="Sigma_54_int_dom_ATP-bd_2"/>
</dbReference>
<evidence type="ECO:0000256" key="3">
    <source>
        <dbReference type="ARBA" id="ARBA00023015"/>
    </source>
</evidence>
<organism evidence="7 8">
    <name type="scientific">Shouchella clausii</name>
    <name type="common">Alkalihalobacillus clausii</name>
    <dbReference type="NCBI Taxonomy" id="79880"/>
    <lineage>
        <taxon>Bacteria</taxon>
        <taxon>Bacillati</taxon>
        <taxon>Bacillota</taxon>
        <taxon>Bacilli</taxon>
        <taxon>Bacillales</taxon>
        <taxon>Bacillaceae</taxon>
        <taxon>Shouchella</taxon>
    </lineage>
</organism>
<keyword evidence="1" id="KW-0547">Nucleotide-binding</keyword>
<dbReference type="InterPro" id="IPR025662">
    <property type="entry name" value="Sigma_54_int_dom_ATP-bd_1"/>
</dbReference>
<reference evidence="7 8" key="1">
    <citation type="submission" date="2017-07" db="EMBL/GenBank/DDBJ databases">
        <title>Isolation and whole genome analysis of endospore-forming bacteria from heroin.</title>
        <authorList>
            <person name="Kalinowski J."/>
            <person name="Ahrens B."/>
            <person name="Al-Dilaimi A."/>
            <person name="Winkler A."/>
            <person name="Wibberg D."/>
            <person name="Schleenbecker U."/>
            <person name="Ruckert C."/>
            <person name="Wolfel R."/>
            <person name="Grass G."/>
        </authorList>
    </citation>
    <scope>NUCLEOTIDE SEQUENCE [LARGE SCALE GENOMIC DNA]</scope>
    <source>
        <strain evidence="7 8">7539</strain>
    </source>
</reference>
<dbReference type="SMART" id="SM00382">
    <property type="entry name" value="AAA"/>
    <property type="match status" value="1"/>
</dbReference>
<dbReference type="Gene3D" id="3.30.450.40">
    <property type="match status" value="1"/>
</dbReference>
<keyword evidence="5" id="KW-0804">Transcription</keyword>
<dbReference type="GO" id="GO:0006355">
    <property type="term" value="P:regulation of DNA-templated transcription"/>
    <property type="evidence" value="ECO:0007669"/>
    <property type="project" value="InterPro"/>
</dbReference>
<gene>
    <name evidence="7" type="ORF">CHH72_06615</name>
</gene>
<evidence type="ECO:0000259" key="6">
    <source>
        <dbReference type="PROSITE" id="PS50045"/>
    </source>
</evidence>